<accession>A0A1H8J8V6</accession>
<keyword evidence="1" id="KW-1133">Transmembrane helix</keyword>
<dbReference type="AlphaFoldDB" id="A0A1H8J8V6"/>
<evidence type="ECO:0000313" key="3">
    <source>
        <dbReference type="Proteomes" id="UP000198657"/>
    </source>
</evidence>
<evidence type="ECO:0000313" key="2">
    <source>
        <dbReference type="EMBL" id="SEN76637.1"/>
    </source>
</evidence>
<feature type="transmembrane region" description="Helical" evidence="1">
    <location>
        <begin position="50"/>
        <end position="72"/>
    </location>
</feature>
<evidence type="ECO:0000256" key="1">
    <source>
        <dbReference type="SAM" id="Phobius"/>
    </source>
</evidence>
<dbReference type="Proteomes" id="UP000198657">
    <property type="component" value="Unassembled WGS sequence"/>
</dbReference>
<dbReference type="STRING" id="604089.SAMN04487942_0894"/>
<keyword evidence="1" id="KW-0812">Transmembrane</keyword>
<dbReference type="RefSeq" id="WP_091166315.1">
    <property type="nucleotide sequence ID" value="NZ_CBCSFM010000001.1"/>
</dbReference>
<protein>
    <submittedName>
        <fullName evidence="2">Uncharacterized protein</fullName>
    </submittedName>
</protein>
<dbReference type="EMBL" id="FODN01000001">
    <property type="protein sequence ID" value="SEN76637.1"/>
    <property type="molecule type" value="Genomic_DNA"/>
</dbReference>
<proteinExistence type="predicted"/>
<feature type="transmembrane region" description="Helical" evidence="1">
    <location>
        <begin position="98"/>
        <end position="120"/>
    </location>
</feature>
<keyword evidence="3" id="KW-1185">Reference proteome</keyword>
<dbReference type="OrthoDB" id="1442507at2"/>
<sequence>MKESDKNIKKLIGDIMAESNLESPSIDFTSKVMSQILVVEKIKIQHYTPLISKTIWIVIIGSLISLILYASFGNESYNSEIGHSYVVNISNIFSEFHFSINTIYAILIVPLMILVQIPLLKNYYDKKYQL</sequence>
<gene>
    <name evidence="2" type="ORF">SAMN04487942_0894</name>
</gene>
<name>A0A1H8J8V6_9FLAO</name>
<keyword evidence="1" id="KW-0472">Membrane</keyword>
<reference evidence="3" key="1">
    <citation type="submission" date="2016-10" db="EMBL/GenBank/DDBJ databases">
        <authorList>
            <person name="Varghese N."/>
            <person name="Submissions S."/>
        </authorList>
    </citation>
    <scope>NUCLEOTIDE SEQUENCE [LARGE SCALE GENOMIC DNA]</scope>
    <source>
        <strain evidence="3">CGMCC 1.8704</strain>
    </source>
</reference>
<organism evidence="2 3">
    <name type="scientific">Flavobacterium sinopsychrotolerans</name>
    <dbReference type="NCBI Taxonomy" id="604089"/>
    <lineage>
        <taxon>Bacteria</taxon>
        <taxon>Pseudomonadati</taxon>
        <taxon>Bacteroidota</taxon>
        <taxon>Flavobacteriia</taxon>
        <taxon>Flavobacteriales</taxon>
        <taxon>Flavobacteriaceae</taxon>
        <taxon>Flavobacterium</taxon>
    </lineage>
</organism>